<protein>
    <submittedName>
        <fullName evidence="1">Uncharacterized protein</fullName>
    </submittedName>
</protein>
<dbReference type="InParanoid" id="K0IJA8"/>
<name>K0IJA8_NITGG</name>
<dbReference type="BioCyc" id="CNIT1237085:G1324-2251-MONOMER"/>
<dbReference type="EMBL" id="CP002408">
    <property type="protein sequence ID" value="AFU59183.1"/>
    <property type="molecule type" value="Genomic_DNA"/>
</dbReference>
<sequence>MCDKGFEGLVIGFAVSGDLCSRALRNFWYGVSPSIVVVKLNDYSFCK</sequence>
<evidence type="ECO:0000313" key="2">
    <source>
        <dbReference type="Proteomes" id="UP000008037"/>
    </source>
</evidence>
<dbReference type="KEGG" id="nga:Ngar_c22530"/>
<keyword evidence="2" id="KW-1185">Reference proteome</keyword>
<dbReference type="Proteomes" id="UP000008037">
    <property type="component" value="Chromosome"/>
</dbReference>
<accession>K0IJA8</accession>
<organism evidence="1 2">
    <name type="scientific">Nitrososphaera gargensis (strain Ga9.2)</name>
    <dbReference type="NCBI Taxonomy" id="1237085"/>
    <lineage>
        <taxon>Archaea</taxon>
        <taxon>Nitrososphaerota</taxon>
        <taxon>Nitrososphaeria</taxon>
        <taxon>Nitrososphaerales</taxon>
        <taxon>Nitrososphaeraceae</taxon>
        <taxon>Nitrososphaera</taxon>
    </lineage>
</organism>
<proteinExistence type="predicted"/>
<gene>
    <name evidence="1" type="ordered locus">Ngar_c22530</name>
</gene>
<evidence type="ECO:0000313" key="1">
    <source>
        <dbReference type="EMBL" id="AFU59183.1"/>
    </source>
</evidence>
<dbReference type="AlphaFoldDB" id="K0IJA8"/>
<reference evidence="1 2" key="1">
    <citation type="journal article" date="2012" name="Environ. Microbiol.">
        <title>The genome of the ammonia-oxidizing Candidatus Nitrososphaera gargensis: insights into metabolic versatility and environmental adaptations.</title>
        <authorList>
            <person name="Spang A."/>
            <person name="Poehlein A."/>
            <person name="Offre P."/>
            <person name="Zumbragel S."/>
            <person name="Haider S."/>
            <person name="Rychlik N."/>
            <person name="Nowka B."/>
            <person name="Schmeisser C."/>
            <person name="Lebedeva E.V."/>
            <person name="Rattei T."/>
            <person name="Bohm C."/>
            <person name="Schmid M."/>
            <person name="Galushko A."/>
            <person name="Hatzenpichler R."/>
            <person name="Weinmaier T."/>
            <person name="Daniel R."/>
            <person name="Schleper C."/>
            <person name="Spieck E."/>
            <person name="Streit W."/>
            <person name="Wagner M."/>
        </authorList>
    </citation>
    <scope>NUCLEOTIDE SEQUENCE [LARGE SCALE GENOMIC DNA]</scope>
    <source>
        <strain evidence="2">Ga9.2</strain>
    </source>
</reference>
<dbReference type="HOGENOM" id="CLU_3163252_0_0_2"/>